<proteinExistence type="predicted"/>
<name>A0A518RCB8_9SPHN</name>
<dbReference type="OrthoDB" id="9806869at2"/>
<protein>
    <submittedName>
        <fullName evidence="1">GxxExxY protein</fullName>
    </submittedName>
</protein>
<sequence length="132" mass="14859">MSEALEHIATIAVDCGFRLHEELGPGLLESVYEVCLFEALRERGLFVERQKAIPIRYKGIALAEGFRADLLVENCLLIELKSTEAHAPVHAKQVITYLRLLNLPLGLLMNFGAPTFKQGVRRLANNYFRPNP</sequence>
<accession>A0A518RCB8</accession>
<reference evidence="1 2" key="1">
    <citation type="submission" date="2019-07" db="EMBL/GenBank/DDBJ databases">
        <title>Sphingomonas alkalisoli sp. nov., isolated from rhizosphere soil of Suaedae salsa.</title>
        <authorList>
            <person name="Zhang H."/>
            <person name="Xu L."/>
            <person name="Zhang J.-X."/>
            <person name="Sun J.-Q."/>
        </authorList>
    </citation>
    <scope>NUCLEOTIDE SEQUENCE [LARGE SCALE GENOMIC DNA]</scope>
    <source>
        <strain evidence="1 2">XS-10</strain>
    </source>
</reference>
<organism evidence="1 2">
    <name type="scientific">Sphingomonas suaedae</name>
    <dbReference type="NCBI Taxonomy" id="2599297"/>
    <lineage>
        <taxon>Bacteria</taxon>
        <taxon>Pseudomonadati</taxon>
        <taxon>Pseudomonadota</taxon>
        <taxon>Alphaproteobacteria</taxon>
        <taxon>Sphingomonadales</taxon>
        <taxon>Sphingomonadaceae</taxon>
        <taxon>Sphingomonas</taxon>
    </lineage>
</organism>
<dbReference type="KEGG" id="ssua:FPZ54_03130"/>
<dbReference type="InterPro" id="IPR026350">
    <property type="entry name" value="GxxExxY"/>
</dbReference>
<keyword evidence="2" id="KW-1185">Reference proteome</keyword>
<dbReference type="NCBIfam" id="TIGR04256">
    <property type="entry name" value="GxxExxY"/>
    <property type="match status" value="1"/>
</dbReference>
<dbReference type="Proteomes" id="UP000318055">
    <property type="component" value="Chromosome"/>
</dbReference>
<dbReference type="AlphaFoldDB" id="A0A518RCB8"/>
<evidence type="ECO:0000313" key="1">
    <source>
        <dbReference type="EMBL" id="QDX25112.1"/>
    </source>
</evidence>
<dbReference type="EMBL" id="CP042239">
    <property type="protein sequence ID" value="QDX25112.1"/>
    <property type="molecule type" value="Genomic_DNA"/>
</dbReference>
<dbReference type="Pfam" id="PF13366">
    <property type="entry name" value="PDDEXK_3"/>
    <property type="match status" value="1"/>
</dbReference>
<gene>
    <name evidence="1" type="ORF">FPZ54_03130</name>
</gene>
<evidence type="ECO:0000313" key="2">
    <source>
        <dbReference type="Proteomes" id="UP000318055"/>
    </source>
</evidence>
<dbReference type="RefSeq" id="WP_145844896.1">
    <property type="nucleotide sequence ID" value="NZ_CP042239.1"/>
</dbReference>